<feature type="region of interest" description="Disordered" evidence="1">
    <location>
        <begin position="86"/>
        <end position="112"/>
    </location>
</feature>
<dbReference type="GO" id="GO:0008168">
    <property type="term" value="F:methyltransferase activity"/>
    <property type="evidence" value="ECO:0007669"/>
    <property type="project" value="UniProtKB-KW"/>
</dbReference>
<dbReference type="GO" id="GO:0032259">
    <property type="term" value="P:methylation"/>
    <property type="evidence" value="ECO:0007669"/>
    <property type="project" value="UniProtKB-KW"/>
</dbReference>
<proteinExistence type="predicted"/>
<dbReference type="InterPro" id="IPR029063">
    <property type="entry name" value="SAM-dependent_MTases_sf"/>
</dbReference>
<name>A0ABP0QZ70_9DINO</name>
<feature type="compositionally biased region" description="Polar residues" evidence="1">
    <location>
        <begin position="86"/>
        <end position="100"/>
    </location>
</feature>
<dbReference type="Proteomes" id="UP001642464">
    <property type="component" value="Unassembled WGS sequence"/>
</dbReference>
<feature type="domain" description="Methyltransferase FkbM" evidence="2">
    <location>
        <begin position="10"/>
        <end position="188"/>
    </location>
</feature>
<dbReference type="Pfam" id="PF05050">
    <property type="entry name" value="Methyltransf_21"/>
    <property type="match status" value="1"/>
</dbReference>
<keyword evidence="3" id="KW-0489">Methyltransferase</keyword>
<dbReference type="EMBL" id="CAXAMM010040285">
    <property type="protein sequence ID" value="CAK9092246.1"/>
    <property type="molecule type" value="Genomic_DNA"/>
</dbReference>
<evidence type="ECO:0000259" key="2">
    <source>
        <dbReference type="Pfam" id="PF05050"/>
    </source>
</evidence>
<keyword evidence="3" id="KW-0808">Transferase</keyword>
<dbReference type="SUPFAM" id="SSF53335">
    <property type="entry name" value="S-adenosyl-L-methionine-dependent methyltransferases"/>
    <property type="match status" value="1"/>
</dbReference>
<evidence type="ECO:0000256" key="1">
    <source>
        <dbReference type="SAM" id="MobiDB-lite"/>
    </source>
</evidence>
<dbReference type="InterPro" id="IPR006342">
    <property type="entry name" value="FkbM_mtfrase"/>
</dbReference>
<dbReference type="NCBIfam" id="TIGR01444">
    <property type="entry name" value="fkbM_fam"/>
    <property type="match status" value="1"/>
</dbReference>
<organism evidence="3 4">
    <name type="scientific">Durusdinium trenchii</name>
    <dbReference type="NCBI Taxonomy" id="1381693"/>
    <lineage>
        <taxon>Eukaryota</taxon>
        <taxon>Sar</taxon>
        <taxon>Alveolata</taxon>
        <taxon>Dinophyceae</taxon>
        <taxon>Suessiales</taxon>
        <taxon>Symbiodiniaceae</taxon>
        <taxon>Durusdinium</taxon>
    </lineage>
</organism>
<evidence type="ECO:0000313" key="3">
    <source>
        <dbReference type="EMBL" id="CAK9092246.1"/>
    </source>
</evidence>
<dbReference type="Gene3D" id="3.40.50.150">
    <property type="entry name" value="Vaccinia Virus protein VP39"/>
    <property type="match status" value="1"/>
</dbReference>
<keyword evidence="4" id="KW-1185">Reference proteome</keyword>
<sequence length="218" mass="23875">MSSRPKVVVDAGMNLGVFSLFVRRFLPSTTCLAFEPAPEVLHMAVRSLREANVPVELHGGAELPKIADDGQVHVFQMALSDRSGTRSFTHFPQSPANSALSEHRPEQRWPEGAVPQSVELQVTCGRLGDVLEGFSDQGVEVFLKVDVEGAEVDLLRGLEPHWAQISAVAMEVTKASLQEVLSLCQQHGLELEHFKQPSAGAQDVEELYMVYGCRDVNA</sequence>
<dbReference type="InterPro" id="IPR052514">
    <property type="entry name" value="SAM-dependent_MTase"/>
</dbReference>
<comment type="caution">
    <text evidence="3">The sequence shown here is derived from an EMBL/GenBank/DDBJ whole genome shotgun (WGS) entry which is preliminary data.</text>
</comment>
<gene>
    <name evidence="3" type="ORF">SCF082_LOCUS43415</name>
</gene>
<accession>A0ABP0QZ70</accession>
<protein>
    <submittedName>
        <fullName evidence="3">Methyltransferase sdnD (Sordarin/hypoxysordarin biosynthesis cluster protein D)</fullName>
    </submittedName>
</protein>
<reference evidence="3 4" key="1">
    <citation type="submission" date="2024-02" db="EMBL/GenBank/DDBJ databases">
        <authorList>
            <person name="Chen Y."/>
            <person name="Shah S."/>
            <person name="Dougan E. K."/>
            <person name="Thang M."/>
            <person name="Chan C."/>
        </authorList>
    </citation>
    <scope>NUCLEOTIDE SEQUENCE [LARGE SCALE GENOMIC DNA]</scope>
</reference>
<dbReference type="PANTHER" id="PTHR34203:SF15">
    <property type="entry name" value="SLL1173 PROTEIN"/>
    <property type="match status" value="1"/>
</dbReference>
<dbReference type="PANTHER" id="PTHR34203">
    <property type="entry name" value="METHYLTRANSFERASE, FKBM FAMILY PROTEIN"/>
    <property type="match status" value="1"/>
</dbReference>
<evidence type="ECO:0000313" key="4">
    <source>
        <dbReference type="Proteomes" id="UP001642464"/>
    </source>
</evidence>